<gene>
    <name evidence="2" type="ORF">A5CBH24_10710</name>
</gene>
<dbReference type="InterPro" id="IPR010982">
    <property type="entry name" value="Lambda_DNA-bd_dom_sf"/>
</dbReference>
<sequence>MKSELDKYVIARVREKRLEQGVSQRAIAFTIGRSASFVGQVESDRFTTKYTVHQLYLIAKDLGCSPAEFFPPLDDPRFESEE</sequence>
<dbReference type="SMART" id="SM00530">
    <property type="entry name" value="HTH_XRE"/>
    <property type="match status" value="1"/>
</dbReference>
<keyword evidence="3" id="KW-1185">Reference proteome</keyword>
<dbReference type="Pfam" id="PF01381">
    <property type="entry name" value="HTH_3"/>
    <property type="match status" value="1"/>
</dbReference>
<reference evidence="3" key="1">
    <citation type="submission" date="2019-06" db="EMBL/GenBank/DDBJ databases">
        <title>Alistipes onderdonkii subsp. vulgaris subsp. nov., Alistipes dispar sp. nov. and Alistipes communis sp. nov., isolated from human faeces, and creation of Alistipes onderdonkii subsp. onderdonkii subsp. nov.</title>
        <authorList>
            <person name="Sakamoto M."/>
            <person name="Ikeyama N."/>
            <person name="Ogata Y."/>
            <person name="Suda W."/>
            <person name="Iino T."/>
            <person name="Hattori M."/>
            <person name="Ohkuma M."/>
        </authorList>
    </citation>
    <scope>NUCLEOTIDE SEQUENCE [LARGE SCALE GENOMIC DNA]</scope>
    <source>
        <strain evidence="3">5CBH24</strain>
    </source>
</reference>
<protein>
    <recommendedName>
        <fullName evidence="1">HTH cro/C1-type domain-containing protein</fullName>
    </recommendedName>
</protein>
<dbReference type="OrthoDB" id="1098513at2"/>
<dbReference type="InterPro" id="IPR001387">
    <property type="entry name" value="Cro/C1-type_HTH"/>
</dbReference>
<organism evidence="2 3">
    <name type="scientific">Alistipes communis</name>
    <dbReference type="NCBI Taxonomy" id="2585118"/>
    <lineage>
        <taxon>Bacteria</taxon>
        <taxon>Pseudomonadati</taxon>
        <taxon>Bacteroidota</taxon>
        <taxon>Bacteroidia</taxon>
        <taxon>Bacteroidales</taxon>
        <taxon>Rikenellaceae</taxon>
        <taxon>Alistipes</taxon>
    </lineage>
</organism>
<dbReference type="RefSeq" id="WP_141412420.1">
    <property type="nucleotide sequence ID" value="NZ_AP019735.1"/>
</dbReference>
<dbReference type="GeneID" id="78341788"/>
<dbReference type="KEGG" id="acou:A5CBH24_10710"/>
<proteinExistence type="predicted"/>
<dbReference type="Gene3D" id="1.10.260.40">
    <property type="entry name" value="lambda repressor-like DNA-binding domains"/>
    <property type="match status" value="1"/>
</dbReference>
<dbReference type="PROSITE" id="PS50943">
    <property type="entry name" value="HTH_CROC1"/>
    <property type="match status" value="1"/>
</dbReference>
<name>A0A4Y1WUH0_9BACT</name>
<dbReference type="AlphaFoldDB" id="A0A4Y1WUH0"/>
<dbReference type="EMBL" id="AP019735">
    <property type="protein sequence ID" value="BBL03758.1"/>
    <property type="molecule type" value="Genomic_DNA"/>
</dbReference>
<dbReference type="Proteomes" id="UP000318946">
    <property type="component" value="Chromosome"/>
</dbReference>
<feature type="domain" description="HTH cro/C1-type" evidence="1">
    <location>
        <begin position="13"/>
        <end position="69"/>
    </location>
</feature>
<evidence type="ECO:0000313" key="3">
    <source>
        <dbReference type="Proteomes" id="UP000318946"/>
    </source>
</evidence>
<accession>A0A4Y1WUH0</accession>
<dbReference type="SUPFAM" id="SSF47413">
    <property type="entry name" value="lambda repressor-like DNA-binding domains"/>
    <property type="match status" value="1"/>
</dbReference>
<evidence type="ECO:0000259" key="1">
    <source>
        <dbReference type="PROSITE" id="PS50943"/>
    </source>
</evidence>
<evidence type="ECO:0000313" key="2">
    <source>
        <dbReference type="EMBL" id="BBL03758.1"/>
    </source>
</evidence>
<dbReference type="GO" id="GO:0003677">
    <property type="term" value="F:DNA binding"/>
    <property type="evidence" value="ECO:0007669"/>
    <property type="project" value="InterPro"/>
</dbReference>